<keyword evidence="1 2" id="KW-0238">DNA-binding</keyword>
<evidence type="ECO:0000256" key="2">
    <source>
        <dbReference type="PROSITE-ProRule" id="PRU00335"/>
    </source>
</evidence>
<evidence type="ECO:0000259" key="3">
    <source>
        <dbReference type="PROSITE" id="PS50977"/>
    </source>
</evidence>
<dbReference type="SUPFAM" id="SSF46689">
    <property type="entry name" value="Homeodomain-like"/>
    <property type="match status" value="1"/>
</dbReference>
<dbReference type="PANTHER" id="PTHR30055">
    <property type="entry name" value="HTH-TYPE TRANSCRIPTIONAL REGULATOR RUTR"/>
    <property type="match status" value="1"/>
</dbReference>
<dbReference type="InterPro" id="IPR009057">
    <property type="entry name" value="Homeodomain-like_sf"/>
</dbReference>
<dbReference type="InterPro" id="IPR050109">
    <property type="entry name" value="HTH-type_TetR-like_transc_reg"/>
</dbReference>
<sequence length="235" mass="25816">MYSIQKCILAAMPVATPGAVSPDTSPPRRTARREATRARLLAAAETVFAERGFHGSSVEDLCDRAEFTRGAFYSNFGSKDELVLELYAAHAAALRRRIAEVAEEPGLSLEEVLDRVFDVWTAEPEARRRWHLLTSEFALHALRDDDARRAWAAAQEAIREELTQLVDRIAAARGLRTSVPTADLVRVISTVFQGGLGQHLLDPTHVQAGSLERTFVPLLVRAATDVDEAPEVSSS</sequence>
<keyword evidence="5" id="KW-1185">Reference proteome</keyword>
<dbReference type="Pfam" id="PF00440">
    <property type="entry name" value="TetR_N"/>
    <property type="match status" value="1"/>
</dbReference>
<dbReference type="Proteomes" id="UP001501326">
    <property type="component" value="Unassembled WGS sequence"/>
</dbReference>
<dbReference type="InterPro" id="IPR001647">
    <property type="entry name" value="HTH_TetR"/>
</dbReference>
<dbReference type="PROSITE" id="PS50977">
    <property type="entry name" value="HTH_TETR_2"/>
    <property type="match status" value="1"/>
</dbReference>
<proteinExistence type="predicted"/>
<evidence type="ECO:0000256" key="1">
    <source>
        <dbReference type="ARBA" id="ARBA00023125"/>
    </source>
</evidence>
<dbReference type="SUPFAM" id="SSF48498">
    <property type="entry name" value="Tetracyclin repressor-like, C-terminal domain"/>
    <property type="match status" value="1"/>
</dbReference>
<dbReference type="PANTHER" id="PTHR30055:SF241">
    <property type="entry name" value="TRANSCRIPTIONAL REGULATORY PROTEIN"/>
    <property type="match status" value="1"/>
</dbReference>
<evidence type="ECO:0000313" key="4">
    <source>
        <dbReference type="EMBL" id="GAA2733084.1"/>
    </source>
</evidence>
<dbReference type="PRINTS" id="PR00455">
    <property type="entry name" value="HTHTETR"/>
</dbReference>
<feature type="DNA-binding region" description="H-T-H motif" evidence="2">
    <location>
        <begin position="57"/>
        <end position="76"/>
    </location>
</feature>
<accession>A0ABP6H1P2</accession>
<dbReference type="Gene3D" id="1.10.357.10">
    <property type="entry name" value="Tetracycline Repressor, domain 2"/>
    <property type="match status" value="1"/>
</dbReference>
<dbReference type="InterPro" id="IPR036271">
    <property type="entry name" value="Tet_transcr_reg_TetR-rel_C_sf"/>
</dbReference>
<feature type="domain" description="HTH tetR-type" evidence="3">
    <location>
        <begin position="34"/>
        <end position="94"/>
    </location>
</feature>
<gene>
    <name evidence="4" type="ORF">GCM10009867_10430</name>
</gene>
<name>A0ABP6H1P2_9MICO</name>
<organism evidence="4 5">
    <name type="scientific">Pedococcus aerophilus</name>
    <dbReference type="NCBI Taxonomy" id="436356"/>
    <lineage>
        <taxon>Bacteria</taxon>
        <taxon>Bacillati</taxon>
        <taxon>Actinomycetota</taxon>
        <taxon>Actinomycetes</taxon>
        <taxon>Micrococcales</taxon>
        <taxon>Intrasporangiaceae</taxon>
        <taxon>Pedococcus</taxon>
    </lineage>
</organism>
<comment type="caution">
    <text evidence="4">The sequence shown here is derived from an EMBL/GenBank/DDBJ whole genome shotgun (WGS) entry which is preliminary data.</text>
</comment>
<dbReference type="EMBL" id="BAAARN010000001">
    <property type="protein sequence ID" value="GAA2733084.1"/>
    <property type="molecule type" value="Genomic_DNA"/>
</dbReference>
<evidence type="ECO:0000313" key="5">
    <source>
        <dbReference type="Proteomes" id="UP001501326"/>
    </source>
</evidence>
<protein>
    <submittedName>
        <fullName evidence="4">TetR/AcrR family transcriptional regulator</fullName>
    </submittedName>
</protein>
<reference evidence="5" key="1">
    <citation type="journal article" date="2019" name="Int. J. Syst. Evol. Microbiol.">
        <title>The Global Catalogue of Microorganisms (GCM) 10K type strain sequencing project: providing services to taxonomists for standard genome sequencing and annotation.</title>
        <authorList>
            <consortium name="The Broad Institute Genomics Platform"/>
            <consortium name="The Broad Institute Genome Sequencing Center for Infectious Disease"/>
            <person name="Wu L."/>
            <person name="Ma J."/>
        </authorList>
    </citation>
    <scope>NUCLEOTIDE SEQUENCE [LARGE SCALE GENOMIC DNA]</scope>
    <source>
        <strain evidence="5">JCM 16378</strain>
    </source>
</reference>